<protein>
    <submittedName>
        <fullName evidence="2">Uncharacterized protein</fullName>
    </submittedName>
</protein>
<evidence type="ECO:0000313" key="3">
    <source>
        <dbReference type="Proteomes" id="UP000198956"/>
    </source>
</evidence>
<name>A0A1G8CFM7_ANETH</name>
<proteinExistence type="predicted"/>
<evidence type="ECO:0000313" key="2">
    <source>
        <dbReference type="EMBL" id="SDH44286.1"/>
    </source>
</evidence>
<keyword evidence="1" id="KW-0812">Transmembrane</keyword>
<dbReference type="AlphaFoldDB" id="A0A1G8CFM7"/>
<sequence length="31" mass="3639">MGMILYALGYMLFPIALFFGFMYLSKLTTRE</sequence>
<dbReference type="EMBL" id="FNDE01000025">
    <property type="protein sequence ID" value="SDH44286.1"/>
    <property type="molecule type" value="Genomic_DNA"/>
</dbReference>
<reference evidence="2 3" key="1">
    <citation type="submission" date="2016-10" db="EMBL/GenBank/DDBJ databases">
        <authorList>
            <person name="de Groot N.N."/>
        </authorList>
    </citation>
    <scope>NUCLEOTIDE SEQUENCE [LARGE SCALE GENOMIC DNA]</scope>
    <source>
        <strain evidence="2 3">L 420-91</strain>
    </source>
</reference>
<accession>A0A1G8CFM7</accession>
<feature type="transmembrane region" description="Helical" evidence="1">
    <location>
        <begin position="6"/>
        <end position="24"/>
    </location>
</feature>
<organism evidence="2 3">
    <name type="scientific">Aneurinibacillus thermoaerophilus</name>
    <dbReference type="NCBI Taxonomy" id="143495"/>
    <lineage>
        <taxon>Bacteria</taxon>
        <taxon>Bacillati</taxon>
        <taxon>Bacillota</taxon>
        <taxon>Bacilli</taxon>
        <taxon>Bacillales</taxon>
        <taxon>Paenibacillaceae</taxon>
        <taxon>Aneurinibacillus group</taxon>
        <taxon>Aneurinibacillus</taxon>
    </lineage>
</organism>
<gene>
    <name evidence="2" type="ORF">SAMN04489735_102528</name>
</gene>
<keyword evidence="1" id="KW-0472">Membrane</keyword>
<keyword evidence="1" id="KW-1133">Transmembrane helix</keyword>
<evidence type="ECO:0000256" key="1">
    <source>
        <dbReference type="SAM" id="Phobius"/>
    </source>
</evidence>
<dbReference type="Proteomes" id="UP000198956">
    <property type="component" value="Unassembled WGS sequence"/>
</dbReference>